<feature type="compositionally biased region" description="Basic residues" evidence="1">
    <location>
        <begin position="191"/>
        <end position="200"/>
    </location>
</feature>
<feature type="region of interest" description="Disordered" evidence="1">
    <location>
        <begin position="183"/>
        <end position="202"/>
    </location>
</feature>
<dbReference type="Proteomes" id="UP000746747">
    <property type="component" value="Unassembled WGS sequence"/>
</dbReference>
<sequence length="218" mass="24916">MPRRRGEYTLTKSTSFTIFPIANSTDRAFYSAADTDQGTYKAKICLNVTITPDNCTTAATNDAYKEEHESSLSSIKETDQQQSIQPEISKTRNDYCGKLSEIFSRNFSNDNIISDGCNNSIKNRRRYRTTSHDSSFRNSLKYSFEKIKLCALNQKYSKHETKLSDEIISLMNLMPDMLTKMKRNSLSGKDSRKKSRKVQRSKSGALKKILSINIIFLK</sequence>
<dbReference type="EMBL" id="CAKAEH010001999">
    <property type="protein sequence ID" value="CAG9540692.1"/>
    <property type="molecule type" value="Genomic_DNA"/>
</dbReference>
<accession>A0A8J2M7P7</accession>
<evidence type="ECO:0000313" key="3">
    <source>
        <dbReference type="Proteomes" id="UP000746747"/>
    </source>
</evidence>
<organism evidence="2 3">
    <name type="scientific">Cercopithifilaria johnstoni</name>
    <dbReference type="NCBI Taxonomy" id="2874296"/>
    <lineage>
        <taxon>Eukaryota</taxon>
        <taxon>Metazoa</taxon>
        <taxon>Ecdysozoa</taxon>
        <taxon>Nematoda</taxon>
        <taxon>Chromadorea</taxon>
        <taxon>Rhabditida</taxon>
        <taxon>Spirurina</taxon>
        <taxon>Spiruromorpha</taxon>
        <taxon>Filarioidea</taxon>
        <taxon>Onchocercidae</taxon>
        <taxon>Cercopithifilaria</taxon>
    </lineage>
</organism>
<protein>
    <submittedName>
        <fullName evidence="2">Uncharacterized protein</fullName>
    </submittedName>
</protein>
<comment type="caution">
    <text evidence="2">The sequence shown here is derived from an EMBL/GenBank/DDBJ whole genome shotgun (WGS) entry which is preliminary data.</text>
</comment>
<keyword evidence="3" id="KW-1185">Reference proteome</keyword>
<reference evidence="2" key="1">
    <citation type="submission" date="2021-09" db="EMBL/GenBank/DDBJ databases">
        <authorList>
            <consortium name="Pathogen Informatics"/>
        </authorList>
    </citation>
    <scope>NUCLEOTIDE SEQUENCE</scope>
</reference>
<proteinExistence type="predicted"/>
<dbReference type="AlphaFoldDB" id="A0A8J2M7P7"/>
<gene>
    <name evidence="2" type="ORF">CJOHNSTONI_LOCUS10180</name>
</gene>
<name>A0A8J2M7P7_9BILA</name>
<dbReference type="OrthoDB" id="5864010at2759"/>
<evidence type="ECO:0000313" key="2">
    <source>
        <dbReference type="EMBL" id="CAG9540692.1"/>
    </source>
</evidence>
<evidence type="ECO:0000256" key="1">
    <source>
        <dbReference type="SAM" id="MobiDB-lite"/>
    </source>
</evidence>